<proteinExistence type="inferred from homology"/>
<keyword evidence="2 3" id="KW-0808">Transferase</keyword>
<protein>
    <submittedName>
        <fullName evidence="5">3-oxoacyl-ACP synthase</fullName>
    </submittedName>
</protein>
<dbReference type="CDD" id="cd00834">
    <property type="entry name" value="KAS_I_II"/>
    <property type="match status" value="1"/>
</dbReference>
<evidence type="ECO:0000256" key="2">
    <source>
        <dbReference type="ARBA" id="ARBA00022679"/>
    </source>
</evidence>
<name>A0ABQ0NZV7_9PROT</name>
<evidence type="ECO:0000313" key="6">
    <source>
        <dbReference type="Proteomes" id="UP001062901"/>
    </source>
</evidence>
<dbReference type="SUPFAM" id="SSF53901">
    <property type="entry name" value="Thiolase-like"/>
    <property type="match status" value="1"/>
</dbReference>
<dbReference type="InterPro" id="IPR014030">
    <property type="entry name" value="Ketoacyl_synth_N"/>
</dbReference>
<comment type="caution">
    <text evidence="5">The sequence shown here is derived from an EMBL/GenBank/DDBJ whole genome shotgun (WGS) entry which is preliminary data.</text>
</comment>
<dbReference type="PROSITE" id="PS00606">
    <property type="entry name" value="KS3_1"/>
    <property type="match status" value="1"/>
</dbReference>
<gene>
    <name evidence="5" type="ORF">AA15669_1189</name>
</gene>
<dbReference type="InterPro" id="IPR020841">
    <property type="entry name" value="PKS_Beta-ketoAc_synthase_dom"/>
</dbReference>
<accession>A0ABQ0NZV7</accession>
<evidence type="ECO:0000259" key="4">
    <source>
        <dbReference type="PROSITE" id="PS52004"/>
    </source>
</evidence>
<dbReference type="Pfam" id="PF00109">
    <property type="entry name" value="ketoacyl-synt"/>
    <property type="match status" value="1"/>
</dbReference>
<evidence type="ECO:0000256" key="1">
    <source>
        <dbReference type="ARBA" id="ARBA00008467"/>
    </source>
</evidence>
<evidence type="ECO:0000313" key="5">
    <source>
        <dbReference type="EMBL" id="GBQ07002.1"/>
    </source>
</evidence>
<comment type="similarity">
    <text evidence="1 3">Belongs to the thiolase-like superfamily. Beta-ketoacyl-ACP synthases family.</text>
</comment>
<dbReference type="Proteomes" id="UP001062901">
    <property type="component" value="Unassembled WGS sequence"/>
</dbReference>
<dbReference type="SMART" id="SM00825">
    <property type="entry name" value="PKS_KS"/>
    <property type="match status" value="1"/>
</dbReference>
<reference evidence="5" key="1">
    <citation type="submission" date="2013-04" db="EMBL/GenBank/DDBJ databases">
        <title>The genome sequencing project of 58 acetic acid bacteria.</title>
        <authorList>
            <person name="Okamoto-Kainuma A."/>
            <person name="Ishikawa M."/>
            <person name="Umino S."/>
            <person name="Koizumi Y."/>
            <person name="Shiwa Y."/>
            <person name="Yoshikawa H."/>
            <person name="Matsutani M."/>
            <person name="Matsushita K."/>
        </authorList>
    </citation>
    <scope>NUCLEOTIDE SEQUENCE</scope>
    <source>
        <strain evidence="5">DSM 15669</strain>
    </source>
</reference>
<feature type="domain" description="Ketosynthase family 3 (KS3)" evidence="4">
    <location>
        <begin position="1"/>
        <end position="399"/>
    </location>
</feature>
<dbReference type="PROSITE" id="PS52004">
    <property type="entry name" value="KS3_2"/>
    <property type="match status" value="1"/>
</dbReference>
<keyword evidence="6" id="KW-1185">Reference proteome</keyword>
<dbReference type="Pfam" id="PF02801">
    <property type="entry name" value="Ketoacyl-synt_C"/>
    <property type="match status" value="1"/>
</dbReference>
<dbReference type="InterPro" id="IPR014031">
    <property type="entry name" value="Ketoacyl_synth_C"/>
</dbReference>
<dbReference type="PANTHER" id="PTHR11712:SF320">
    <property type="entry name" value="BETA-KETOACYL SYNTHASE"/>
    <property type="match status" value="1"/>
</dbReference>
<sequence length="401" mass="42036">MNDLIITAGTAVSAMGRGVEATCQTLQSTRTTLQPDQFQPNGRGSIGRVSGIEDHTLPEALALYDCRNNHLANYALTSDGFLDAVIEARNHYGAHRIGIVMGTSTSGILSAEEAYAARPAGELTLPETFHYNTTQDLASLPHFVAARLGLTGPSLTVSNACASSTRAFIDAAHLITSGFCDAVVVGGADSLCRMTLQGFASLELIDPTVTRPCDATRDGISIGEAAGFALLERAGARPLSTTVSGYRLRLLGYGASSDGHHMSAPDPTGAGATQAMTKALKRAQLRPDDIGYINMHGTGSRANDAMEDKAMTALFGPHTPCSSTKGWSGHTLGASGILETMVCAIVLNQHFLPPCMNSTDIDPTFHSDMLLTHRHAAPQIVMNNAFGFGGTNSSLIVGTMA</sequence>
<organism evidence="5 6">
    <name type="scientific">Saccharibacter floricola DSM 15669</name>
    <dbReference type="NCBI Taxonomy" id="1123227"/>
    <lineage>
        <taxon>Bacteria</taxon>
        <taxon>Pseudomonadati</taxon>
        <taxon>Pseudomonadota</taxon>
        <taxon>Alphaproteobacteria</taxon>
        <taxon>Acetobacterales</taxon>
        <taxon>Acetobacteraceae</taxon>
        <taxon>Saccharibacter</taxon>
    </lineage>
</organism>
<dbReference type="InterPro" id="IPR000794">
    <property type="entry name" value="Beta-ketoacyl_synthase"/>
</dbReference>
<dbReference type="PANTHER" id="PTHR11712">
    <property type="entry name" value="POLYKETIDE SYNTHASE-RELATED"/>
    <property type="match status" value="1"/>
</dbReference>
<dbReference type="InterPro" id="IPR018201">
    <property type="entry name" value="Ketoacyl_synth_AS"/>
</dbReference>
<dbReference type="Gene3D" id="3.40.47.10">
    <property type="match status" value="1"/>
</dbReference>
<dbReference type="EMBL" id="BAQD01000017">
    <property type="protein sequence ID" value="GBQ07002.1"/>
    <property type="molecule type" value="Genomic_DNA"/>
</dbReference>
<dbReference type="NCBIfam" id="NF006618">
    <property type="entry name" value="PRK09185.1"/>
    <property type="match status" value="1"/>
</dbReference>
<evidence type="ECO:0000256" key="3">
    <source>
        <dbReference type="RuleBase" id="RU003694"/>
    </source>
</evidence>
<dbReference type="InterPro" id="IPR016039">
    <property type="entry name" value="Thiolase-like"/>
</dbReference>
<dbReference type="RefSeq" id="WP_018981194.1">
    <property type="nucleotide sequence ID" value="NZ_BAQD01000017.1"/>
</dbReference>